<reference evidence="17 18" key="1">
    <citation type="submission" date="2020-04" db="EMBL/GenBank/DDBJ databases">
        <authorList>
            <person name="Alioto T."/>
            <person name="Alioto T."/>
            <person name="Gomez Garrido J."/>
        </authorList>
    </citation>
    <scope>NUCLEOTIDE SEQUENCE [LARGE SCALE GENOMIC DNA]</scope>
</reference>
<dbReference type="EMBL" id="CADEPI010000056">
    <property type="protein sequence ID" value="CAB3370919.1"/>
    <property type="molecule type" value="Genomic_DNA"/>
</dbReference>
<evidence type="ECO:0000256" key="7">
    <source>
        <dbReference type="ARBA" id="ARBA00022824"/>
    </source>
</evidence>
<dbReference type="InterPro" id="IPR001296">
    <property type="entry name" value="Glyco_trans_1"/>
</dbReference>
<dbReference type="PANTHER" id="PTHR13036">
    <property type="entry name" value="BETA1,4 MANNOSYLTRANSFERASE"/>
    <property type="match status" value="1"/>
</dbReference>
<feature type="transmembrane region" description="Helical" evidence="15">
    <location>
        <begin position="117"/>
        <end position="136"/>
    </location>
</feature>
<feature type="domain" description="Major facilitator superfamily (MFS) profile" evidence="16">
    <location>
        <begin position="1"/>
        <end position="549"/>
    </location>
</feature>
<dbReference type="AlphaFoldDB" id="A0A8S1CKV6"/>
<feature type="transmembrane region" description="Helical" evidence="15">
    <location>
        <begin position="495"/>
        <end position="513"/>
    </location>
</feature>
<gene>
    <name evidence="17" type="ORF">CLODIP_2_CD08251</name>
</gene>
<keyword evidence="18" id="KW-1185">Reference proteome</keyword>
<evidence type="ECO:0000256" key="13">
    <source>
        <dbReference type="ARBA" id="ARBA00045071"/>
    </source>
</evidence>
<dbReference type="Pfam" id="PF00534">
    <property type="entry name" value="Glycos_transf_1"/>
    <property type="match status" value="1"/>
</dbReference>
<evidence type="ECO:0000256" key="12">
    <source>
        <dbReference type="ARBA" id="ARBA00033088"/>
    </source>
</evidence>
<dbReference type="PROSITE" id="PS50850">
    <property type="entry name" value="MFS"/>
    <property type="match status" value="1"/>
</dbReference>
<protein>
    <recommendedName>
        <fullName evidence="11">Beta-1,4-mannosyltransferase</fullName>
    </recommendedName>
    <alternativeName>
        <fullName evidence="12">GDP-Man:GlcNAc2-PP-dolichol mannosyltransferase</fullName>
    </alternativeName>
    <alternativeName>
        <fullName evidence="10">GDP-mannose-dolichol diphosphochitobiose mannosyltransferase</fullName>
    </alternativeName>
</protein>
<feature type="transmembrane region" description="Helical" evidence="15">
    <location>
        <begin position="436"/>
        <end position="454"/>
    </location>
</feature>
<dbReference type="Gene3D" id="3.40.50.2000">
    <property type="entry name" value="Glycogen Phosphorylase B"/>
    <property type="match status" value="1"/>
</dbReference>
<evidence type="ECO:0000256" key="10">
    <source>
        <dbReference type="ARBA" id="ARBA00031434"/>
    </source>
</evidence>
<dbReference type="GO" id="GO:0022857">
    <property type="term" value="F:transmembrane transporter activity"/>
    <property type="evidence" value="ECO:0007669"/>
    <property type="project" value="InterPro"/>
</dbReference>
<organism evidence="17 18">
    <name type="scientific">Cloeon dipterum</name>
    <dbReference type="NCBI Taxonomy" id="197152"/>
    <lineage>
        <taxon>Eukaryota</taxon>
        <taxon>Metazoa</taxon>
        <taxon>Ecdysozoa</taxon>
        <taxon>Arthropoda</taxon>
        <taxon>Hexapoda</taxon>
        <taxon>Insecta</taxon>
        <taxon>Pterygota</taxon>
        <taxon>Palaeoptera</taxon>
        <taxon>Ephemeroptera</taxon>
        <taxon>Pisciforma</taxon>
        <taxon>Baetidae</taxon>
        <taxon>Cloeon</taxon>
    </lineage>
</organism>
<feature type="transmembrane region" description="Helical" evidence="15">
    <location>
        <begin position="403"/>
        <end position="424"/>
    </location>
</feature>
<evidence type="ECO:0000256" key="9">
    <source>
        <dbReference type="ARBA" id="ARBA00023136"/>
    </source>
</evidence>
<dbReference type="Gene3D" id="1.20.1250.20">
    <property type="entry name" value="MFS general substrate transporter like domains"/>
    <property type="match status" value="2"/>
</dbReference>
<evidence type="ECO:0000313" key="17">
    <source>
        <dbReference type="EMBL" id="CAB3370919.1"/>
    </source>
</evidence>
<proteinExistence type="predicted"/>
<comment type="caution">
    <text evidence="17">The sequence shown here is derived from an EMBL/GenBank/DDBJ whole genome shotgun (WGS) entry which is preliminary data.</text>
</comment>
<keyword evidence="9 15" id="KW-0472">Membrane</keyword>
<dbReference type="OrthoDB" id="614844at2759"/>
<comment type="subcellular location">
    <subcellularLocation>
        <location evidence="2">Endoplasmic reticulum membrane</location>
        <topology evidence="2">Single-pass membrane protein</topology>
    </subcellularLocation>
    <subcellularLocation>
        <location evidence="1">Membrane</location>
        <topology evidence="1">Multi-pass membrane protein</topology>
    </subcellularLocation>
</comment>
<dbReference type="CDD" id="cd17352">
    <property type="entry name" value="MFS_MCT_SLC16"/>
    <property type="match status" value="1"/>
</dbReference>
<dbReference type="Pfam" id="PF07690">
    <property type="entry name" value="MFS_1"/>
    <property type="match status" value="2"/>
</dbReference>
<evidence type="ECO:0000313" key="18">
    <source>
        <dbReference type="Proteomes" id="UP000494165"/>
    </source>
</evidence>
<dbReference type="PANTHER" id="PTHR13036:SF0">
    <property type="entry name" value="CHITOBIOSYLDIPHOSPHODOLICHOL BETA-MANNOSYLTRANSFERASE"/>
    <property type="match status" value="1"/>
</dbReference>
<feature type="transmembrane region" description="Helical" evidence="15">
    <location>
        <begin position="460"/>
        <end position="483"/>
    </location>
</feature>
<dbReference type="SUPFAM" id="SSF53756">
    <property type="entry name" value="UDP-Glycosyltransferase/glycogen phosphorylase"/>
    <property type="match status" value="1"/>
</dbReference>
<evidence type="ECO:0000256" key="8">
    <source>
        <dbReference type="ARBA" id="ARBA00022989"/>
    </source>
</evidence>
<dbReference type="GO" id="GO:0005789">
    <property type="term" value="C:endoplasmic reticulum membrane"/>
    <property type="evidence" value="ECO:0007669"/>
    <property type="project" value="UniProtKB-SubCell"/>
</dbReference>
<keyword evidence="5" id="KW-0808">Transferase</keyword>
<evidence type="ECO:0000256" key="6">
    <source>
        <dbReference type="ARBA" id="ARBA00022692"/>
    </source>
</evidence>
<evidence type="ECO:0000256" key="14">
    <source>
        <dbReference type="SAM" id="MobiDB-lite"/>
    </source>
</evidence>
<comment type="pathway">
    <text evidence="3">Protein modification; protein glycosylation.</text>
</comment>
<comment type="catalytic activity">
    <reaction evidence="13">
        <text>an N,N'-diacetylchitobiosyl-diphospho-di-trans,poly-cis-dolichol + GDP-alpha-D-mannose = a beta-D-Man-(1-&gt;4)-beta-D-GlcNAc-(1-&gt;4)-alpha-D-GlcNAc-diphospho-di-trans,poly-cis-dolichol + GDP + H(+)</text>
        <dbReference type="Rhea" id="RHEA:13865"/>
        <dbReference type="Rhea" id="RHEA-COMP:19510"/>
        <dbReference type="Rhea" id="RHEA-COMP:19511"/>
        <dbReference type="ChEBI" id="CHEBI:15378"/>
        <dbReference type="ChEBI" id="CHEBI:57269"/>
        <dbReference type="ChEBI" id="CHEBI:57527"/>
        <dbReference type="ChEBI" id="CHEBI:58189"/>
        <dbReference type="ChEBI" id="CHEBI:58472"/>
        <dbReference type="EC" id="2.4.1.142"/>
    </reaction>
    <physiologicalReaction direction="left-to-right" evidence="13">
        <dbReference type="Rhea" id="RHEA:13866"/>
    </physiologicalReaction>
</comment>
<keyword evidence="8 15" id="KW-1133">Transmembrane helix</keyword>
<feature type="transmembrane region" description="Helical" evidence="15">
    <location>
        <begin position="30"/>
        <end position="49"/>
    </location>
</feature>
<evidence type="ECO:0000256" key="15">
    <source>
        <dbReference type="SAM" id="Phobius"/>
    </source>
</evidence>
<dbReference type="InterPro" id="IPR036259">
    <property type="entry name" value="MFS_trans_sf"/>
</dbReference>
<evidence type="ECO:0000256" key="11">
    <source>
        <dbReference type="ARBA" id="ARBA00031566"/>
    </source>
</evidence>
<dbReference type="FunFam" id="1.20.1250.20:FF:000505">
    <property type="entry name" value="Predicted protein"/>
    <property type="match status" value="1"/>
</dbReference>
<keyword evidence="6 15" id="KW-0812">Transmembrane</keyword>
<sequence length="1009" mass="112427">MVNLIADGITFSFGIIYVEFLEKFEAGKGATMWIGSLFMAMPLLCGPIASYTTDRYGCRKVTIIGSLLAASGFILSAHPSSMLVLLATFGLAGFGLALCYVAAVVIVAYWFESKRSLATGISQCGSGIGTFIFAPLTQFLLSTYGWQGTSLILAGCFLNLAVCGALMRDVRPTSRQRKRYSSESEKTAPTSTDLPNPDELRKLLENGGEEANRLCSSLVALPTFVKSGERVPLEALQRLAAQRPMYDVLVQNYPGLLMSHSLSAGGSKEETALTIPENQLAPPPALQQPRKLHSAFLKDLRVHRHSLTYRGAMLNINRYRLRASSCPDIYRNSMTTIDEDKDTWYSGLAGIKSVVLDMLDFSYFTDLRFTLFTISNFLLYLWYDVPYVCLADYAKELGFTEDKASMLISVIGLLNMVGEIVLGWIGDKTWISANHVYAVCMVICGGATALIPLFTDYTIIAGVAGVFGLFIGANYSLTSIIVVELITLDKFTNGYGLLLLVQGIANLVGPPLAGWISDITGSYDLSFYLGGFFIAISGVLLMILPFVEKVKSHKKNCRSEKKAVLQRLVVPTEMAARSKRACVVVLGDIGRSPRMQYHSLSLAKEGFNVDLVGYQGSVPIKELTQNSSIQLHHVQPCPNFRKYLPGLLAYFLKALWQTVTLLLALIWVRLSEGRCSHLLMQNPPSVPTLGVCWVFCRIVNPKCRFIIDWHNYGYTMMAVAEAKRNKKEENVKQKLPALAQITYWLEGWFGQRADASMCVTKAMMNDLKDKWRVNAITLYDRPPAHFQTVANPKETLEKLCTHYADLGEAYGDKNDEPCALLVSSTSWTEDEDFGVLLDALQDYEDLRNQDPQSFPFLICAITGKGPLKDYYKEEIAKKDWKSVRVVTPWLQAEDYPKLLGCADLGVSLHTSTSGLDLPMKVVDMFGCGLPVLAFNFQCLKELVKEGKTGRVFSNSEDLAKLLQNWLRGFPDDQKQQQMHQSFRDNIKKWAHVRWDQNWKTSAAPIFTYD</sequence>
<dbReference type="SUPFAM" id="SSF103473">
    <property type="entry name" value="MFS general substrate transporter"/>
    <property type="match status" value="1"/>
</dbReference>
<name>A0A8S1CKV6_9INSE</name>
<feature type="transmembrane region" description="Helical" evidence="15">
    <location>
        <begin position="61"/>
        <end position="78"/>
    </location>
</feature>
<feature type="transmembrane region" description="Helical" evidence="15">
    <location>
        <begin position="84"/>
        <end position="110"/>
    </location>
</feature>
<evidence type="ECO:0000256" key="3">
    <source>
        <dbReference type="ARBA" id="ARBA00004922"/>
    </source>
</evidence>
<evidence type="ECO:0000256" key="4">
    <source>
        <dbReference type="ARBA" id="ARBA00022676"/>
    </source>
</evidence>
<dbReference type="InterPro" id="IPR020846">
    <property type="entry name" value="MFS_dom"/>
</dbReference>
<accession>A0A8S1CKV6</accession>
<feature type="transmembrane region" description="Helical" evidence="15">
    <location>
        <begin position="361"/>
        <end position="383"/>
    </location>
</feature>
<evidence type="ECO:0000256" key="2">
    <source>
        <dbReference type="ARBA" id="ARBA00004389"/>
    </source>
</evidence>
<dbReference type="Proteomes" id="UP000494165">
    <property type="component" value="Unassembled WGS sequence"/>
</dbReference>
<feature type="transmembrane region" description="Helical" evidence="15">
    <location>
        <begin position="148"/>
        <end position="167"/>
    </location>
</feature>
<evidence type="ECO:0000259" key="16">
    <source>
        <dbReference type="PROSITE" id="PS50850"/>
    </source>
</evidence>
<dbReference type="GO" id="GO:0004578">
    <property type="term" value="F:chitobiosyldiphosphodolichol beta-mannosyltransferase activity"/>
    <property type="evidence" value="ECO:0007669"/>
    <property type="project" value="UniProtKB-EC"/>
</dbReference>
<dbReference type="InterPro" id="IPR011701">
    <property type="entry name" value="MFS"/>
</dbReference>
<feature type="transmembrane region" description="Helical" evidence="15">
    <location>
        <begin position="647"/>
        <end position="668"/>
    </location>
</feature>
<keyword evidence="7" id="KW-0256">Endoplasmic reticulum</keyword>
<dbReference type="InterPro" id="IPR026051">
    <property type="entry name" value="ALG1-like"/>
</dbReference>
<feature type="transmembrane region" description="Helical" evidence="15">
    <location>
        <begin position="525"/>
        <end position="547"/>
    </location>
</feature>
<keyword evidence="4" id="KW-0328">Glycosyltransferase</keyword>
<feature type="region of interest" description="Disordered" evidence="14">
    <location>
        <begin position="174"/>
        <end position="198"/>
    </location>
</feature>
<evidence type="ECO:0000256" key="5">
    <source>
        <dbReference type="ARBA" id="ARBA00022679"/>
    </source>
</evidence>
<evidence type="ECO:0000256" key="1">
    <source>
        <dbReference type="ARBA" id="ARBA00004141"/>
    </source>
</evidence>